<organism evidence="3 4">
    <name type="scientific">Daejeonella rubra</name>
    <dbReference type="NCBI Taxonomy" id="990371"/>
    <lineage>
        <taxon>Bacteria</taxon>
        <taxon>Pseudomonadati</taxon>
        <taxon>Bacteroidota</taxon>
        <taxon>Sphingobacteriia</taxon>
        <taxon>Sphingobacteriales</taxon>
        <taxon>Sphingobacteriaceae</taxon>
        <taxon>Daejeonella</taxon>
    </lineage>
</organism>
<feature type="transmembrane region" description="Helical" evidence="1">
    <location>
        <begin position="145"/>
        <end position="163"/>
    </location>
</feature>
<dbReference type="RefSeq" id="WP_090706914.1">
    <property type="nucleotide sequence ID" value="NZ_FNHH01000037.1"/>
</dbReference>
<evidence type="ECO:0000313" key="3">
    <source>
        <dbReference type="EMBL" id="SDN06553.1"/>
    </source>
</evidence>
<dbReference type="PANTHER" id="PTHR31061">
    <property type="entry name" value="LD22376P"/>
    <property type="match status" value="1"/>
</dbReference>
<keyword evidence="1" id="KW-0812">Transmembrane</keyword>
<sequence>MSNSPSRFLSLDVFRGMTVCFMIIVNTPGSGATPFAPLLHAAWHGFTVTDLVFPAFLFAVGNALSFTKGRQANESGVFLKILKRTAWIFILGYLLYWFPYFKADETGQLILKPISETRIFGVLQRIALCYFFAALMIHYLSSKKIIILSTLFLLGYWIILLLFGDPADPYSMLGNAGHYLDKFLIGESHLSKGEGVPFEAQGILSTMPAVVLVIIGYFAGKFIQEKGKNYESIAKVLLVGAVMIFIALCWDSVLPINKKLWTGSFILLTSGLNLVILAGLLYIVEIKTWNWGNWTYFFTVFGKNPLFIYLLAEVLSRVFSLIKIGGDTSLRSLLSKSIFQNIAPGPLGSLLFAISFMLMCWLVGLWMDKNRIYIKV</sequence>
<dbReference type="InterPro" id="IPR012429">
    <property type="entry name" value="HGSNAT_cat"/>
</dbReference>
<dbReference type="AlphaFoldDB" id="A0A1G9YDS1"/>
<dbReference type="STRING" id="990371.SAMN05421813_13722"/>
<gene>
    <name evidence="3" type="ORF">SAMN05421813_13722</name>
</gene>
<feature type="transmembrane region" description="Helical" evidence="1">
    <location>
        <begin position="200"/>
        <end position="220"/>
    </location>
</feature>
<feature type="transmembrane region" description="Helical" evidence="1">
    <location>
        <begin position="119"/>
        <end position="138"/>
    </location>
</feature>
<evidence type="ECO:0000313" key="4">
    <source>
        <dbReference type="Proteomes" id="UP000199226"/>
    </source>
</evidence>
<keyword evidence="1" id="KW-0472">Membrane</keyword>
<dbReference type="GO" id="GO:0016746">
    <property type="term" value="F:acyltransferase activity"/>
    <property type="evidence" value="ECO:0007669"/>
    <property type="project" value="UniProtKB-KW"/>
</dbReference>
<reference evidence="4" key="1">
    <citation type="submission" date="2016-10" db="EMBL/GenBank/DDBJ databases">
        <authorList>
            <person name="Varghese N."/>
            <person name="Submissions S."/>
        </authorList>
    </citation>
    <scope>NUCLEOTIDE SEQUENCE [LARGE SCALE GENOMIC DNA]</scope>
    <source>
        <strain evidence="4">DSM 24536</strain>
    </source>
</reference>
<feature type="transmembrane region" description="Helical" evidence="1">
    <location>
        <begin position="12"/>
        <end position="29"/>
    </location>
</feature>
<keyword evidence="4" id="KW-1185">Reference proteome</keyword>
<feature type="transmembrane region" description="Helical" evidence="1">
    <location>
        <begin position="41"/>
        <end position="60"/>
    </location>
</feature>
<protein>
    <submittedName>
        <fullName evidence="3">Predicted acyltransferase</fullName>
    </submittedName>
</protein>
<feature type="transmembrane region" description="Helical" evidence="1">
    <location>
        <begin position="265"/>
        <end position="285"/>
    </location>
</feature>
<dbReference type="Pfam" id="PF07786">
    <property type="entry name" value="HGSNAT_cat"/>
    <property type="match status" value="1"/>
</dbReference>
<proteinExistence type="predicted"/>
<keyword evidence="3" id="KW-0808">Transferase</keyword>
<evidence type="ECO:0000259" key="2">
    <source>
        <dbReference type="Pfam" id="PF07786"/>
    </source>
</evidence>
<name>A0A1G9YDS1_9SPHI</name>
<evidence type="ECO:0000256" key="1">
    <source>
        <dbReference type="SAM" id="Phobius"/>
    </source>
</evidence>
<dbReference type="Proteomes" id="UP000199226">
    <property type="component" value="Unassembled WGS sequence"/>
</dbReference>
<feature type="transmembrane region" description="Helical" evidence="1">
    <location>
        <begin position="232"/>
        <end position="253"/>
    </location>
</feature>
<accession>A0A1G9YDS1</accession>
<dbReference type="OrthoDB" id="9788724at2"/>
<feature type="transmembrane region" description="Helical" evidence="1">
    <location>
        <begin position="81"/>
        <end position="99"/>
    </location>
</feature>
<dbReference type="PANTHER" id="PTHR31061:SF24">
    <property type="entry name" value="LD22376P"/>
    <property type="match status" value="1"/>
</dbReference>
<dbReference type="EMBL" id="FNHH01000037">
    <property type="protein sequence ID" value="SDN06553.1"/>
    <property type="molecule type" value="Genomic_DNA"/>
</dbReference>
<keyword evidence="1" id="KW-1133">Transmembrane helix</keyword>
<feature type="transmembrane region" description="Helical" evidence="1">
    <location>
        <begin position="346"/>
        <end position="367"/>
    </location>
</feature>
<keyword evidence="3" id="KW-0012">Acyltransferase</keyword>
<feature type="domain" description="Heparan-alpha-glucosaminide N-acetyltransferase catalytic" evidence="2">
    <location>
        <begin position="7"/>
        <end position="230"/>
    </location>
</feature>